<evidence type="ECO:0000313" key="8">
    <source>
        <dbReference type="EMBL" id="KAF2029445.1"/>
    </source>
</evidence>
<feature type="domain" description="Major facilitator superfamily (MFS) profile" evidence="7">
    <location>
        <begin position="1"/>
        <end position="130"/>
    </location>
</feature>
<evidence type="ECO:0000256" key="6">
    <source>
        <dbReference type="SAM" id="Phobius"/>
    </source>
</evidence>
<dbReference type="GO" id="GO:0016020">
    <property type="term" value="C:membrane"/>
    <property type="evidence" value="ECO:0007669"/>
    <property type="project" value="UniProtKB-SubCell"/>
</dbReference>
<organism evidence="8 9">
    <name type="scientific">Setomelanomma holmii</name>
    <dbReference type="NCBI Taxonomy" id="210430"/>
    <lineage>
        <taxon>Eukaryota</taxon>
        <taxon>Fungi</taxon>
        <taxon>Dikarya</taxon>
        <taxon>Ascomycota</taxon>
        <taxon>Pezizomycotina</taxon>
        <taxon>Dothideomycetes</taxon>
        <taxon>Pleosporomycetidae</taxon>
        <taxon>Pleosporales</taxon>
        <taxon>Pleosporineae</taxon>
        <taxon>Phaeosphaeriaceae</taxon>
        <taxon>Setomelanomma</taxon>
    </lineage>
</organism>
<dbReference type="InterPro" id="IPR036259">
    <property type="entry name" value="MFS_trans_sf"/>
</dbReference>
<evidence type="ECO:0000256" key="5">
    <source>
        <dbReference type="ARBA" id="ARBA00023136"/>
    </source>
</evidence>
<dbReference type="Proteomes" id="UP000799777">
    <property type="component" value="Unassembled WGS sequence"/>
</dbReference>
<evidence type="ECO:0000256" key="4">
    <source>
        <dbReference type="ARBA" id="ARBA00022989"/>
    </source>
</evidence>
<evidence type="ECO:0000256" key="1">
    <source>
        <dbReference type="ARBA" id="ARBA00004141"/>
    </source>
</evidence>
<accession>A0A9P4LLQ4</accession>
<evidence type="ECO:0000313" key="9">
    <source>
        <dbReference type="Proteomes" id="UP000799777"/>
    </source>
</evidence>
<keyword evidence="9" id="KW-1185">Reference proteome</keyword>
<proteinExistence type="predicted"/>
<protein>
    <recommendedName>
        <fullName evidence="7">Major facilitator superfamily (MFS) profile domain-containing protein</fullName>
    </recommendedName>
</protein>
<dbReference type="SUPFAM" id="SSF103473">
    <property type="entry name" value="MFS general substrate transporter"/>
    <property type="match status" value="1"/>
</dbReference>
<feature type="non-terminal residue" evidence="8">
    <location>
        <position position="1"/>
    </location>
</feature>
<feature type="transmembrane region" description="Helical" evidence="6">
    <location>
        <begin position="81"/>
        <end position="104"/>
    </location>
</feature>
<reference evidence="8" key="1">
    <citation type="journal article" date="2020" name="Stud. Mycol.">
        <title>101 Dothideomycetes genomes: a test case for predicting lifestyles and emergence of pathogens.</title>
        <authorList>
            <person name="Haridas S."/>
            <person name="Albert R."/>
            <person name="Binder M."/>
            <person name="Bloem J."/>
            <person name="Labutti K."/>
            <person name="Salamov A."/>
            <person name="Andreopoulos B."/>
            <person name="Baker S."/>
            <person name="Barry K."/>
            <person name="Bills G."/>
            <person name="Bluhm B."/>
            <person name="Cannon C."/>
            <person name="Castanera R."/>
            <person name="Culley D."/>
            <person name="Daum C."/>
            <person name="Ezra D."/>
            <person name="Gonzalez J."/>
            <person name="Henrissat B."/>
            <person name="Kuo A."/>
            <person name="Liang C."/>
            <person name="Lipzen A."/>
            <person name="Lutzoni F."/>
            <person name="Magnuson J."/>
            <person name="Mondo S."/>
            <person name="Nolan M."/>
            <person name="Ohm R."/>
            <person name="Pangilinan J."/>
            <person name="Park H.-J."/>
            <person name="Ramirez L."/>
            <person name="Alfaro M."/>
            <person name="Sun H."/>
            <person name="Tritt A."/>
            <person name="Yoshinaga Y."/>
            <person name="Zwiers L.-H."/>
            <person name="Turgeon B."/>
            <person name="Goodwin S."/>
            <person name="Spatafora J."/>
            <person name="Crous P."/>
            <person name="Grigoriev I."/>
        </authorList>
    </citation>
    <scope>NUCLEOTIDE SEQUENCE</scope>
    <source>
        <strain evidence="8">CBS 110217</strain>
    </source>
</reference>
<dbReference type="PANTHER" id="PTHR43791:SF24">
    <property type="entry name" value="NICOTINIC ACID PLASMA MEMBRANE TRANSPORTER"/>
    <property type="match status" value="1"/>
</dbReference>
<comment type="subcellular location">
    <subcellularLocation>
        <location evidence="1">Membrane</location>
        <topology evidence="1">Multi-pass membrane protein</topology>
    </subcellularLocation>
</comment>
<keyword evidence="2" id="KW-0813">Transport</keyword>
<evidence type="ECO:0000256" key="3">
    <source>
        <dbReference type="ARBA" id="ARBA00022692"/>
    </source>
</evidence>
<keyword evidence="4 6" id="KW-1133">Transmembrane helix</keyword>
<dbReference type="OrthoDB" id="2962993at2759"/>
<dbReference type="InterPro" id="IPR020846">
    <property type="entry name" value="MFS_dom"/>
</dbReference>
<keyword evidence="3 6" id="KW-0812">Transmembrane</keyword>
<name>A0A9P4LLQ4_9PLEO</name>
<comment type="caution">
    <text evidence="8">The sequence shown here is derived from an EMBL/GenBank/DDBJ whole genome shotgun (WGS) entry which is preliminary data.</text>
</comment>
<dbReference type="Gene3D" id="1.20.1250.20">
    <property type="entry name" value="MFS general substrate transporter like domains"/>
    <property type="match status" value="1"/>
</dbReference>
<feature type="transmembrane region" description="Helical" evidence="6">
    <location>
        <begin position="27"/>
        <end position="45"/>
    </location>
</feature>
<dbReference type="PROSITE" id="PS50850">
    <property type="entry name" value="MFS"/>
    <property type="match status" value="1"/>
</dbReference>
<sequence>DIFLYSFSTFLPSILRNGLGYSKMETQYLSIPVYLLVGISFFIAAKVGDKYALRGTVLFIANIFAVFGYAILLTVKVSSVEYFACFLIALTLYNGLGVNETWILNNTAPHYRRATFLGISQSVGNVAGVV</sequence>
<dbReference type="PANTHER" id="PTHR43791">
    <property type="entry name" value="PERMEASE-RELATED"/>
    <property type="match status" value="1"/>
</dbReference>
<gene>
    <name evidence="8" type="ORF">EK21DRAFT_67786</name>
</gene>
<keyword evidence="5 6" id="KW-0472">Membrane</keyword>
<evidence type="ECO:0000256" key="2">
    <source>
        <dbReference type="ARBA" id="ARBA00022448"/>
    </source>
</evidence>
<evidence type="ECO:0000259" key="7">
    <source>
        <dbReference type="PROSITE" id="PS50850"/>
    </source>
</evidence>
<dbReference type="AlphaFoldDB" id="A0A9P4LLQ4"/>
<dbReference type="EMBL" id="ML978201">
    <property type="protein sequence ID" value="KAF2029445.1"/>
    <property type="molecule type" value="Genomic_DNA"/>
</dbReference>
<dbReference type="GO" id="GO:0022857">
    <property type="term" value="F:transmembrane transporter activity"/>
    <property type="evidence" value="ECO:0007669"/>
    <property type="project" value="InterPro"/>
</dbReference>
<feature type="transmembrane region" description="Helical" evidence="6">
    <location>
        <begin position="57"/>
        <end position="75"/>
    </location>
</feature>